<gene>
    <name evidence="1" type="ORF">LTR37_008199</name>
</gene>
<evidence type="ECO:0000313" key="2">
    <source>
        <dbReference type="Proteomes" id="UP001281147"/>
    </source>
</evidence>
<reference evidence="1" key="1">
    <citation type="submission" date="2023-07" db="EMBL/GenBank/DDBJ databases">
        <title>Black Yeasts Isolated from many extreme environments.</title>
        <authorList>
            <person name="Coleine C."/>
            <person name="Stajich J.E."/>
            <person name="Selbmann L."/>
        </authorList>
    </citation>
    <scope>NUCLEOTIDE SEQUENCE</scope>
    <source>
        <strain evidence="1">CCFEE 5714</strain>
    </source>
</reference>
<dbReference type="EMBL" id="JAUTXU010000059">
    <property type="protein sequence ID" value="KAK3713949.1"/>
    <property type="molecule type" value="Genomic_DNA"/>
</dbReference>
<name>A0ACC3NCQ6_9PEZI</name>
<protein>
    <submittedName>
        <fullName evidence="1">Uncharacterized protein</fullName>
    </submittedName>
</protein>
<dbReference type="Proteomes" id="UP001281147">
    <property type="component" value="Unassembled WGS sequence"/>
</dbReference>
<comment type="caution">
    <text evidence="1">The sequence shown here is derived from an EMBL/GenBank/DDBJ whole genome shotgun (WGS) entry which is preliminary data.</text>
</comment>
<keyword evidence="2" id="KW-1185">Reference proteome</keyword>
<accession>A0ACC3NCQ6</accession>
<organism evidence="1 2">
    <name type="scientific">Vermiconidia calcicola</name>
    <dbReference type="NCBI Taxonomy" id="1690605"/>
    <lineage>
        <taxon>Eukaryota</taxon>
        <taxon>Fungi</taxon>
        <taxon>Dikarya</taxon>
        <taxon>Ascomycota</taxon>
        <taxon>Pezizomycotina</taxon>
        <taxon>Dothideomycetes</taxon>
        <taxon>Dothideomycetidae</taxon>
        <taxon>Mycosphaerellales</taxon>
        <taxon>Extremaceae</taxon>
        <taxon>Vermiconidia</taxon>
    </lineage>
</organism>
<sequence>MSRRSQYNRIRDFQDYFEDFEDELDDYDDPFVHNPMYPMMRPPVMMPLMWWNTPVFFGFNPLWASQMSWLQTRPNVYGVWRRYQDDIRTLNLSCSERRQRLQEALTSSGGITSRSEANEMVDRLLGMEDKLGADQYGHVETMTSATTTTSSSGITQPQRQQFANQFLQKLRTEATRIGQKESMQLYQAILNGEQDDLVQKQAQTPQAGVVQPQAQAQLPAPQPQLALPAPPQSSQQYDATSTLQQYNTASTSQQYPPAPQPQYTAPAPPPQQYTPVQAAQVYAPSPGPVNPQGQSGHQLISHTTTTTTNTTTSAAAGQHIQSQPSTSGAYQQPSQTYAPQPYLQLPNSPPPQQIGYQQQQQYHLLPNSPPPQQIDYQQQHQIAAGSYQPPVTPNQQVNQGQQYRQPTNQASLQLPDM</sequence>
<evidence type="ECO:0000313" key="1">
    <source>
        <dbReference type="EMBL" id="KAK3713949.1"/>
    </source>
</evidence>
<proteinExistence type="predicted"/>